<dbReference type="EMBL" id="WIXE01012745">
    <property type="protein sequence ID" value="KAK5975688.1"/>
    <property type="molecule type" value="Genomic_DNA"/>
</dbReference>
<evidence type="ECO:0000256" key="2">
    <source>
        <dbReference type="ARBA" id="ARBA00005375"/>
    </source>
</evidence>
<comment type="similarity">
    <text evidence="2">Belongs to the histidine acid phosphatase family.</text>
</comment>
<dbReference type="InterPro" id="IPR050645">
    <property type="entry name" value="Histidine_acid_phosphatase"/>
</dbReference>
<organism evidence="8 9">
    <name type="scientific">Trichostrongylus colubriformis</name>
    <name type="common">Black scour worm</name>
    <dbReference type="NCBI Taxonomy" id="6319"/>
    <lineage>
        <taxon>Eukaryota</taxon>
        <taxon>Metazoa</taxon>
        <taxon>Ecdysozoa</taxon>
        <taxon>Nematoda</taxon>
        <taxon>Chromadorea</taxon>
        <taxon>Rhabditida</taxon>
        <taxon>Rhabditina</taxon>
        <taxon>Rhabditomorpha</taxon>
        <taxon>Strongyloidea</taxon>
        <taxon>Trichostrongylidae</taxon>
        <taxon>Trichostrongylus</taxon>
    </lineage>
</organism>
<dbReference type="PANTHER" id="PTHR11567:SF211">
    <property type="entry name" value="PROSTATIC ACID PHOSPHATASE"/>
    <property type="match status" value="1"/>
</dbReference>
<dbReference type="SUPFAM" id="SSF53254">
    <property type="entry name" value="Phosphoglycerate mutase-like"/>
    <property type="match status" value="2"/>
</dbReference>
<keyword evidence="6" id="KW-1015">Disulfide bond</keyword>
<dbReference type="Pfam" id="PF00328">
    <property type="entry name" value="His_Phos_2"/>
    <property type="match status" value="2"/>
</dbReference>
<evidence type="ECO:0000256" key="3">
    <source>
        <dbReference type="ARBA" id="ARBA00012646"/>
    </source>
</evidence>
<dbReference type="InterPro" id="IPR000560">
    <property type="entry name" value="His_Pase_clade-2"/>
</dbReference>
<gene>
    <name evidence="8" type="ORF">GCK32_009575</name>
</gene>
<evidence type="ECO:0000256" key="1">
    <source>
        <dbReference type="ARBA" id="ARBA00000032"/>
    </source>
</evidence>
<keyword evidence="7" id="KW-0325">Glycoprotein</keyword>
<keyword evidence="4" id="KW-0732">Signal</keyword>
<proteinExistence type="inferred from homology"/>
<dbReference type="Proteomes" id="UP001331761">
    <property type="component" value="Unassembled WGS sequence"/>
</dbReference>
<name>A0AAN8FU13_TRICO</name>
<dbReference type="AlphaFoldDB" id="A0AAN8FU13"/>
<keyword evidence="9" id="KW-1185">Reference proteome</keyword>
<dbReference type="PANTHER" id="PTHR11567">
    <property type="entry name" value="ACID PHOSPHATASE-RELATED"/>
    <property type="match status" value="1"/>
</dbReference>
<evidence type="ECO:0000313" key="8">
    <source>
        <dbReference type="EMBL" id="KAK5975688.1"/>
    </source>
</evidence>
<reference evidence="8 9" key="1">
    <citation type="submission" date="2019-10" db="EMBL/GenBank/DDBJ databases">
        <title>Assembly and Annotation for the nematode Trichostrongylus colubriformis.</title>
        <authorList>
            <person name="Martin J."/>
        </authorList>
    </citation>
    <scope>NUCLEOTIDE SEQUENCE [LARGE SCALE GENOMIC DNA]</scope>
    <source>
        <strain evidence="8">G859</strain>
        <tissue evidence="8">Whole worm</tissue>
    </source>
</reference>
<dbReference type="GO" id="GO:0003993">
    <property type="term" value="F:acid phosphatase activity"/>
    <property type="evidence" value="ECO:0007669"/>
    <property type="project" value="UniProtKB-EC"/>
</dbReference>
<comment type="caution">
    <text evidence="8">The sequence shown here is derived from an EMBL/GenBank/DDBJ whole genome shotgun (WGS) entry which is preliminary data.</text>
</comment>
<protein>
    <recommendedName>
        <fullName evidence="3">acid phosphatase</fullName>
        <ecNumber evidence="3">3.1.3.2</ecNumber>
    </recommendedName>
</protein>
<dbReference type="CDD" id="cd07061">
    <property type="entry name" value="HP_HAP_like"/>
    <property type="match status" value="2"/>
</dbReference>
<dbReference type="InterPro" id="IPR029033">
    <property type="entry name" value="His_PPase_superfam"/>
</dbReference>
<dbReference type="EC" id="3.1.3.2" evidence="3"/>
<evidence type="ECO:0000256" key="4">
    <source>
        <dbReference type="ARBA" id="ARBA00022729"/>
    </source>
</evidence>
<evidence type="ECO:0000256" key="5">
    <source>
        <dbReference type="ARBA" id="ARBA00022801"/>
    </source>
</evidence>
<accession>A0AAN8FU13</accession>
<keyword evidence="5" id="KW-0378">Hydrolase</keyword>
<sequence length="465" mass="52084">MIFVGLLLLIIMGGIAYYVLIVSAPEPSESFEPGDAGRPTKLVSSIVLFQHGARAPSIMNDSIAKVFPNGAGELTEAGIEDTFKLGRFLGERYVKSGFLRSPPLPSQFYFRSRSNNRCLMSGALVGSGMFAPNDPEFIAVPIYGQEKNDRILTPLQHCEVEKKRFSDKCGKTPPEHKNAGIEDTFKLGRFLGERYVKSGFLRSPPLPSQFYFRSRSNNRCLMSGALVGSGMFAPDDPEFIAVPIYGQEKNDRILTHLQHCEVEKKRFSDKCGKTPPEHKNWPEYEGFVFECIGLNKITKLFKNGADFSEVESLIHQTISFIVGANDYHDKTILQLKQGPIMKHIFGLLRKRWEEWDSSKKIAKRKFIAYSTEDWLLMALMEALGCAKETLSGTIPSYNALLVIELSDRDGPVVQVFYKDKGMDSLKDITRAVRGCDASPCPLSKFEKCCDEYTTEDPKTVCGTQS</sequence>
<dbReference type="Gene3D" id="3.40.50.1240">
    <property type="entry name" value="Phosphoglycerate mutase-like"/>
    <property type="match status" value="2"/>
</dbReference>
<comment type="catalytic activity">
    <reaction evidence="1">
        <text>a phosphate monoester + H2O = an alcohol + phosphate</text>
        <dbReference type="Rhea" id="RHEA:15017"/>
        <dbReference type="ChEBI" id="CHEBI:15377"/>
        <dbReference type="ChEBI" id="CHEBI:30879"/>
        <dbReference type="ChEBI" id="CHEBI:43474"/>
        <dbReference type="ChEBI" id="CHEBI:67140"/>
        <dbReference type="EC" id="3.1.3.2"/>
    </reaction>
</comment>
<evidence type="ECO:0000256" key="6">
    <source>
        <dbReference type="ARBA" id="ARBA00023157"/>
    </source>
</evidence>
<evidence type="ECO:0000256" key="7">
    <source>
        <dbReference type="ARBA" id="ARBA00023180"/>
    </source>
</evidence>
<evidence type="ECO:0000313" key="9">
    <source>
        <dbReference type="Proteomes" id="UP001331761"/>
    </source>
</evidence>